<dbReference type="CDD" id="cd15566">
    <property type="entry name" value="PHD3_NSD"/>
    <property type="match status" value="1"/>
</dbReference>
<dbReference type="GO" id="GO:0008270">
    <property type="term" value="F:zinc ion binding"/>
    <property type="evidence" value="ECO:0007669"/>
    <property type="project" value="UniProtKB-KW"/>
</dbReference>
<evidence type="ECO:0000313" key="8">
    <source>
        <dbReference type="Proteomes" id="UP001190700"/>
    </source>
</evidence>
<evidence type="ECO:0000256" key="4">
    <source>
        <dbReference type="PROSITE-ProRule" id="PRU00146"/>
    </source>
</evidence>
<dbReference type="SUPFAM" id="SSF57903">
    <property type="entry name" value="FYVE/PHD zinc finger"/>
    <property type="match status" value="3"/>
</dbReference>
<keyword evidence="1" id="KW-0479">Metal-binding</keyword>
<dbReference type="AlphaFoldDB" id="A0AAE0GB71"/>
<dbReference type="Pfam" id="PF00628">
    <property type="entry name" value="PHD"/>
    <property type="match status" value="1"/>
</dbReference>
<keyword evidence="2 4" id="KW-0863">Zinc-finger</keyword>
<keyword evidence="3" id="KW-0862">Zinc</keyword>
<dbReference type="InterPro" id="IPR059153">
    <property type="entry name" value="NSD_PHD-1st"/>
</dbReference>
<feature type="compositionally biased region" description="Polar residues" evidence="5">
    <location>
        <begin position="143"/>
        <end position="158"/>
    </location>
</feature>
<dbReference type="SMART" id="SM00184">
    <property type="entry name" value="RING"/>
    <property type="match status" value="2"/>
</dbReference>
<dbReference type="InterPro" id="IPR011011">
    <property type="entry name" value="Znf_FYVE_PHD"/>
</dbReference>
<feature type="compositionally biased region" description="Acidic residues" evidence="5">
    <location>
        <begin position="283"/>
        <end position="294"/>
    </location>
</feature>
<proteinExistence type="predicted"/>
<comment type="caution">
    <text evidence="7">The sequence shown here is derived from an EMBL/GenBank/DDBJ whole genome shotgun (WGS) entry which is preliminary data.</text>
</comment>
<accession>A0AAE0GB71</accession>
<dbReference type="InterPro" id="IPR001965">
    <property type="entry name" value="Znf_PHD"/>
</dbReference>
<feature type="compositionally biased region" description="Low complexity" evidence="5">
    <location>
        <begin position="172"/>
        <end position="184"/>
    </location>
</feature>
<reference evidence="7 8" key="1">
    <citation type="journal article" date="2015" name="Genome Biol. Evol.">
        <title>Comparative Genomics of a Bacterivorous Green Alga Reveals Evolutionary Causalities and Consequences of Phago-Mixotrophic Mode of Nutrition.</title>
        <authorList>
            <person name="Burns J.A."/>
            <person name="Paasch A."/>
            <person name="Narechania A."/>
            <person name="Kim E."/>
        </authorList>
    </citation>
    <scope>NUCLEOTIDE SEQUENCE [LARGE SCALE GENOMIC DNA]</scope>
    <source>
        <strain evidence="7 8">PLY_AMNH</strain>
    </source>
</reference>
<evidence type="ECO:0000259" key="6">
    <source>
        <dbReference type="PROSITE" id="PS50016"/>
    </source>
</evidence>
<dbReference type="Gene3D" id="3.30.40.10">
    <property type="entry name" value="Zinc/RING finger domain, C3HC4 (zinc finger)"/>
    <property type="match status" value="2"/>
</dbReference>
<evidence type="ECO:0000256" key="5">
    <source>
        <dbReference type="SAM" id="MobiDB-lite"/>
    </source>
</evidence>
<dbReference type="InterPro" id="IPR019787">
    <property type="entry name" value="Znf_PHD-finger"/>
</dbReference>
<dbReference type="Pfam" id="PF23011">
    <property type="entry name" value="PHD-1st_NSD"/>
    <property type="match status" value="1"/>
</dbReference>
<dbReference type="SMART" id="SM00249">
    <property type="entry name" value="PHD"/>
    <property type="match status" value="3"/>
</dbReference>
<keyword evidence="8" id="KW-1185">Reference proteome</keyword>
<dbReference type="PANTHER" id="PTHR46235">
    <property type="entry name" value="PHD FINGER-CONTAINING PROTEIN DDB_G0268158"/>
    <property type="match status" value="1"/>
</dbReference>
<dbReference type="Proteomes" id="UP001190700">
    <property type="component" value="Unassembled WGS sequence"/>
</dbReference>
<protein>
    <recommendedName>
        <fullName evidence="6">PHD-type domain-containing protein</fullName>
    </recommendedName>
</protein>
<dbReference type="GO" id="GO:0006338">
    <property type="term" value="P:chromatin remodeling"/>
    <property type="evidence" value="ECO:0007669"/>
    <property type="project" value="UniProtKB-ARBA"/>
</dbReference>
<dbReference type="CDD" id="cd15565">
    <property type="entry name" value="PHD2_NSD"/>
    <property type="match status" value="1"/>
</dbReference>
<gene>
    <name evidence="7" type="ORF">CYMTET_16944</name>
</gene>
<dbReference type="PANTHER" id="PTHR46235:SF3">
    <property type="entry name" value="PHD FINGER-CONTAINING PROTEIN DDB_G0268158"/>
    <property type="match status" value="1"/>
</dbReference>
<feature type="domain" description="PHD-type" evidence="6">
    <location>
        <begin position="301"/>
        <end position="354"/>
    </location>
</feature>
<dbReference type="EMBL" id="LGRX02007488">
    <property type="protein sequence ID" value="KAK3274901.1"/>
    <property type="molecule type" value="Genomic_DNA"/>
</dbReference>
<dbReference type="InterPro" id="IPR001841">
    <property type="entry name" value="Znf_RING"/>
</dbReference>
<evidence type="ECO:0000256" key="1">
    <source>
        <dbReference type="ARBA" id="ARBA00022723"/>
    </source>
</evidence>
<organism evidence="7 8">
    <name type="scientific">Cymbomonas tetramitiformis</name>
    <dbReference type="NCBI Taxonomy" id="36881"/>
    <lineage>
        <taxon>Eukaryota</taxon>
        <taxon>Viridiplantae</taxon>
        <taxon>Chlorophyta</taxon>
        <taxon>Pyramimonadophyceae</taxon>
        <taxon>Pyramimonadales</taxon>
        <taxon>Pyramimonadaceae</taxon>
        <taxon>Cymbomonas</taxon>
    </lineage>
</organism>
<evidence type="ECO:0000313" key="7">
    <source>
        <dbReference type="EMBL" id="KAK3274901.1"/>
    </source>
</evidence>
<feature type="compositionally biased region" description="Acidic residues" evidence="5">
    <location>
        <begin position="242"/>
        <end position="252"/>
    </location>
</feature>
<dbReference type="InterPro" id="IPR013083">
    <property type="entry name" value="Znf_RING/FYVE/PHD"/>
</dbReference>
<dbReference type="PROSITE" id="PS01359">
    <property type="entry name" value="ZF_PHD_1"/>
    <property type="match status" value="1"/>
</dbReference>
<feature type="region of interest" description="Disordered" evidence="5">
    <location>
        <begin position="135"/>
        <end position="297"/>
    </location>
</feature>
<sequence length="502" mass="56817">MATTPDSTESVKAQKWVGEIFGEIPSGERLRTKFCDQISDFKIFDQNDNCISLKKLRTTKTLPLTLISGEVKPSADGPFRIERYAVTVWTAQVSKATYKPAIYVRTRKGANILWLQLCVPSKEYEPLFEPVKEGLEEEDQRKTSIAQTPAAATSAQLQSRDERPLLKGTNAKKVSGSSKGPSPGQVAPVRDGRDGKASLMQKRKRRIGVEGAQSQHLKSMRTVRDDPLSTARRRYETIGNDSSEDEDSDDEGPTGVKACEVATPSSSENECEEDEAKPQSFSDADEEEVDDENDPEKAPNDAICACCDDGGTVLICDGVCMRVFHRACIGMSKKQRDRAMASKDPWYCPNCTIERHQCFVCKKDETEFAGPNHKLRRCSVFECGRFFHAQCLGDKQQMDEKRLGIFTCPRHYCKTCGERESVDRPVISCRRCPKSYHGTCLPASIRKDKEFQRVWFSKKQRAKWEPVIQEKYPKLWDRFMRINAETGKYEGTLFERHDFFCG</sequence>
<dbReference type="PROSITE" id="PS50016">
    <property type="entry name" value="ZF_PHD_2"/>
    <property type="match status" value="1"/>
</dbReference>
<dbReference type="InterPro" id="IPR055198">
    <property type="entry name" value="NSD_PHD"/>
</dbReference>
<evidence type="ECO:0000256" key="3">
    <source>
        <dbReference type="ARBA" id="ARBA00022833"/>
    </source>
</evidence>
<evidence type="ECO:0000256" key="2">
    <source>
        <dbReference type="ARBA" id="ARBA00022771"/>
    </source>
</evidence>
<dbReference type="Pfam" id="PF22908">
    <property type="entry name" value="PHD_NSD"/>
    <property type="match status" value="1"/>
</dbReference>
<name>A0AAE0GB71_9CHLO</name>
<dbReference type="InterPro" id="IPR019786">
    <property type="entry name" value="Zinc_finger_PHD-type_CS"/>
</dbReference>